<dbReference type="InterPro" id="IPR000086">
    <property type="entry name" value="NUDIX_hydrolase_dom"/>
</dbReference>
<name>A0A511MI08_9NOCA</name>
<evidence type="ECO:0000256" key="6">
    <source>
        <dbReference type="ARBA" id="ARBA00022842"/>
    </source>
</evidence>
<dbReference type="InterPro" id="IPR045121">
    <property type="entry name" value="CoAse"/>
</dbReference>
<sequence>MGPTTGPPVPETVADFRALAHTRLRDFPPTEVPHTPGIRRAAVLLCVVAQDDGSPAVVVIRRAYRGRNAGQWGLPGGRLDAGETAEQAVLRELHEELGLTAAPADLVGRLDDFPAASGFVITPFVAALPGAAELKPSPDEVHSAHLVPLARLAADDVPHWVAPHEAVPQPELRGRTAPAVPEDVGLLQMRLGDGMTIHAPTGAMLWQFREVVLLGRDHAGARVAHFTQPDWTQQ</sequence>
<dbReference type="PANTHER" id="PTHR12992">
    <property type="entry name" value="NUDIX HYDROLASE"/>
    <property type="match status" value="1"/>
</dbReference>
<evidence type="ECO:0000256" key="3">
    <source>
        <dbReference type="ARBA" id="ARBA00005582"/>
    </source>
</evidence>
<evidence type="ECO:0000313" key="11">
    <source>
        <dbReference type="Proteomes" id="UP000321424"/>
    </source>
</evidence>
<gene>
    <name evidence="10" type="ORF">NN4_48120</name>
</gene>
<keyword evidence="5 8" id="KW-0378">Hydrolase</keyword>
<comment type="cofactor">
    <cofactor evidence="1">
        <name>Mn(2+)</name>
        <dbReference type="ChEBI" id="CHEBI:29035"/>
    </cofactor>
</comment>
<dbReference type="Proteomes" id="UP000321424">
    <property type="component" value="Unassembled WGS sequence"/>
</dbReference>
<comment type="similarity">
    <text evidence="3 8">Belongs to the Nudix hydrolase family.</text>
</comment>
<dbReference type="InterPro" id="IPR015797">
    <property type="entry name" value="NUDIX_hydrolase-like_dom_sf"/>
</dbReference>
<dbReference type="PRINTS" id="PR00502">
    <property type="entry name" value="NUDIXFAMILY"/>
</dbReference>
<evidence type="ECO:0000256" key="4">
    <source>
        <dbReference type="ARBA" id="ARBA00022723"/>
    </source>
</evidence>
<comment type="caution">
    <text evidence="10">The sequence shown here is derived from an EMBL/GenBank/DDBJ whole genome shotgun (WGS) entry which is preliminary data.</text>
</comment>
<evidence type="ECO:0000256" key="7">
    <source>
        <dbReference type="ARBA" id="ARBA00023211"/>
    </source>
</evidence>
<feature type="domain" description="Nudix hydrolase" evidence="9">
    <location>
        <begin position="38"/>
        <end position="169"/>
    </location>
</feature>
<dbReference type="CDD" id="cd03426">
    <property type="entry name" value="NUDIX_CoAse_Nudt7"/>
    <property type="match status" value="1"/>
</dbReference>
<dbReference type="SUPFAM" id="SSF55811">
    <property type="entry name" value="Nudix"/>
    <property type="match status" value="1"/>
</dbReference>
<keyword evidence="11" id="KW-1185">Reference proteome</keyword>
<evidence type="ECO:0000259" key="9">
    <source>
        <dbReference type="PROSITE" id="PS51462"/>
    </source>
</evidence>
<dbReference type="EMBL" id="BJXA01000034">
    <property type="protein sequence ID" value="GEM40293.1"/>
    <property type="molecule type" value="Genomic_DNA"/>
</dbReference>
<dbReference type="InterPro" id="IPR020476">
    <property type="entry name" value="Nudix_hydrolase"/>
</dbReference>
<dbReference type="PROSITE" id="PS00893">
    <property type="entry name" value="NUDIX_BOX"/>
    <property type="match status" value="1"/>
</dbReference>
<dbReference type="GO" id="GO:0010945">
    <property type="term" value="F:coenzyme A diphosphatase activity"/>
    <property type="evidence" value="ECO:0007669"/>
    <property type="project" value="InterPro"/>
</dbReference>
<dbReference type="PROSITE" id="PS51462">
    <property type="entry name" value="NUDIX"/>
    <property type="match status" value="1"/>
</dbReference>
<proteinExistence type="inferred from homology"/>
<accession>A0A511MI08</accession>
<evidence type="ECO:0000256" key="8">
    <source>
        <dbReference type="RuleBase" id="RU003476"/>
    </source>
</evidence>
<keyword evidence="6" id="KW-0460">Magnesium</keyword>
<evidence type="ECO:0000313" key="10">
    <source>
        <dbReference type="EMBL" id="GEM40293.1"/>
    </source>
</evidence>
<dbReference type="InterPro" id="IPR020084">
    <property type="entry name" value="NUDIX_hydrolase_CS"/>
</dbReference>
<dbReference type="PANTHER" id="PTHR12992:SF11">
    <property type="entry name" value="MITOCHONDRIAL COENZYME A DIPHOSPHATASE NUDT8"/>
    <property type="match status" value="1"/>
</dbReference>
<dbReference type="OrthoDB" id="9804442at2"/>
<protein>
    <recommendedName>
        <fullName evidence="9">Nudix hydrolase domain-containing protein</fullName>
    </recommendedName>
</protein>
<keyword evidence="4" id="KW-0479">Metal-binding</keyword>
<evidence type="ECO:0000256" key="5">
    <source>
        <dbReference type="ARBA" id="ARBA00022801"/>
    </source>
</evidence>
<dbReference type="Gene3D" id="3.90.79.10">
    <property type="entry name" value="Nucleoside Triphosphate Pyrophosphohydrolase"/>
    <property type="match status" value="1"/>
</dbReference>
<dbReference type="GO" id="GO:0046872">
    <property type="term" value="F:metal ion binding"/>
    <property type="evidence" value="ECO:0007669"/>
    <property type="project" value="UniProtKB-KW"/>
</dbReference>
<dbReference type="RefSeq" id="WP_147135369.1">
    <property type="nucleotide sequence ID" value="NZ_BJXA01000034.1"/>
</dbReference>
<evidence type="ECO:0000256" key="1">
    <source>
        <dbReference type="ARBA" id="ARBA00001936"/>
    </source>
</evidence>
<organism evidence="10 11">
    <name type="scientific">Nocardia ninae NBRC 108245</name>
    <dbReference type="NCBI Taxonomy" id="1210091"/>
    <lineage>
        <taxon>Bacteria</taxon>
        <taxon>Bacillati</taxon>
        <taxon>Actinomycetota</taxon>
        <taxon>Actinomycetes</taxon>
        <taxon>Mycobacteriales</taxon>
        <taxon>Nocardiaceae</taxon>
        <taxon>Nocardia</taxon>
    </lineage>
</organism>
<reference evidence="10 11" key="1">
    <citation type="submission" date="2019-07" db="EMBL/GenBank/DDBJ databases">
        <title>Whole genome shotgun sequence of Nocardia ninae NBRC 108245.</title>
        <authorList>
            <person name="Hosoyama A."/>
            <person name="Uohara A."/>
            <person name="Ohji S."/>
            <person name="Ichikawa N."/>
        </authorList>
    </citation>
    <scope>NUCLEOTIDE SEQUENCE [LARGE SCALE GENOMIC DNA]</scope>
    <source>
        <strain evidence="10 11">NBRC 108245</strain>
    </source>
</reference>
<comment type="cofactor">
    <cofactor evidence="2">
        <name>Mg(2+)</name>
        <dbReference type="ChEBI" id="CHEBI:18420"/>
    </cofactor>
</comment>
<dbReference type="Pfam" id="PF00293">
    <property type="entry name" value="NUDIX"/>
    <property type="match status" value="1"/>
</dbReference>
<evidence type="ECO:0000256" key="2">
    <source>
        <dbReference type="ARBA" id="ARBA00001946"/>
    </source>
</evidence>
<dbReference type="AlphaFoldDB" id="A0A511MI08"/>
<keyword evidence="7" id="KW-0464">Manganese</keyword>